<dbReference type="AlphaFoldDB" id="A0AAD7F528"/>
<dbReference type="EMBL" id="JARIHO010000001">
    <property type="protein sequence ID" value="KAJ7368919.1"/>
    <property type="molecule type" value="Genomic_DNA"/>
</dbReference>
<dbReference type="InterPro" id="IPR016181">
    <property type="entry name" value="Acyl_CoA_acyltransferase"/>
</dbReference>
<dbReference type="SUPFAM" id="SSF55729">
    <property type="entry name" value="Acyl-CoA N-acyltransferases (Nat)"/>
    <property type="match status" value="1"/>
</dbReference>
<feature type="domain" description="N-acetyltransferase" evidence="1">
    <location>
        <begin position="13"/>
        <end position="157"/>
    </location>
</feature>
<gene>
    <name evidence="2" type="ORF">DFH08DRAFT_35926</name>
</gene>
<name>A0AAD7F528_9AGAR</name>
<dbReference type="PANTHER" id="PTHR43610">
    <property type="entry name" value="BLL6696 PROTEIN"/>
    <property type="match status" value="1"/>
</dbReference>
<reference evidence="2" key="1">
    <citation type="submission" date="2023-03" db="EMBL/GenBank/DDBJ databases">
        <title>Massive genome expansion in bonnet fungi (Mycena s.s.) driven by repeated elements and novel gene families across ecological guilds.</title>
        <authorList>
            <consortium name="Lawrence Berkeley National Laboratory"/>
            <person name="Harder C.B."/>
            <person name="Miyauchi S."/>
            <person name="Viragh M."/>
            <person name="Kuo A."/>
            <person name="Thoen E."/>
            <person name="Andreopoulos B."/>
            <person name="Lu D."/>
            <person name="Skrede I."/>
            <person name="Drula E."/>
            <person name="Henrissat B."/>
            <person name="Morin E."/>
            <person name="Kohler A."/>
            <person name="Barry K."/>
            <person name="LaButti K."/>
            <person name="Morin E."/>
            <person name="Salamov A."/>
            <person name="Lipzen A."/>
            <person name="Mereny Z."/>
            <person name="Hegedus B."/>
            <person name="Baldrian P."/>
            <person name="Stursova M."/>
            <person name="Weitz H."/>
            <person name="Taylor A."/>
            <person name="Grigoriev I.V."/>
            <person name="Nagy L.G."/>
            <person name="Martin F."/>
            <person name="Kauserud H."/>
        </authorList>
    </citation>
    <scope>NUCLEOTIDE SEQUENCE</scope>
    <source>
        <strain evidence="2">CBHHK002</strain>
    </source>
</reference>
<dbReference type="PANTHER" id="PTHR43610:SF1">
    <property type="entry name" value="N-ACETYLTRANSFERASE DOMAIN-CONTAINING PROTEIN"/>
    <property type="match status" value="1"/>
</dbReference>
<evidence type="ECO:0000313" key="2">
    <source>
        <dbReference type="EMBL" id="KAJ7368919.1"/>
    </source>
</evidence>
<dbReference type="Proteomes" id="UP001218218">
    <property type="component" value="Unassembled WGS sequence"/>
</dbReference>
<organism evidence="2 3">
    <name type="scientific">Mycena albidolilacea</name>
    <dbReference type="NCBI Taxonomy" id="1033008"/>
    <lineage>
        <taxon>Eukaryota</taxon>
        <taxon>Fungi</taxon>
        <taxon>Dikarya</taxon>
        <taxon>Basidiomycota</taxon>
        <taxon>Agaricomycotina</taxon>
        <taxon>Agaricomycetes</taxon>
        <taxon>Agaricomycetidae</taxon>
        <taxon>Agaricales</taxon>
        <taxon>Marasmiineae</taxon>
        <taxon>Mycenaceae</taxon>
        <taxon>Mycena</taxon>
    </lineage>
</organism>
<comment type="caution">
    <text evidence="2">The sequence shown here is derived from an EMBL/GenBank/DDBJ whole genome shotgun (WGS) entry which is preliminary data.</text>
</comment>
<protein>
    <submittedName>
        <fullName evidence="2">Acyl-CoA N-acyltransferase</fullName>
    </submittedName>
</protein>
<evidence type="ECO:0000259" key="1">
    <source>
        <dbReference type="Pfam" id="PF13302"/>
    </source>
</evidence>
<evidence type="ECO:0000313" key="3">
    <source>
        <dbReference type="Proteomes" id="UP001218218"/>
    </source>
</evidence>
<dbReference type="InterPro" id="IPR000182">
    <property type="entry name" value="GNAT_dom"/>
</dbReference>
<accession>A0AAD7F528</accession>
<dbReference type="Pfam" id="PF13302">
    <property type="entry name" value="Acetyltransf_3"/>
    <property type="match status" value="1"/>
</dbReference>
<dbReference type="GO" id="GO:0016747">
    <property type="term" value="F:acyltransferase activity, transferring groups other than amino-acyl groups"/>
    <property type="evidence" value="ECO:0007669"/>
    <property type="project" value="InterPro"/>
</dbReference>
<sequence length="204" mass="22792">MFLDVALPSKFGRLALVPPSETDDAAVSAIRSHPETRRYLRFFPEVFSVADAHVRRTSRSTDSTVVDFHIHLLNTPTSGSSTFIGTSGIFHIDDTEFGRACEVGILISPDYFRGGLATETLHTVLVYAFETRNLHRAEFNTGSDNLAMRGWLEKAGATLEGRKRDAWADPTTGGYTDVCMYSILQEEWRTTVKGRLEERMNRAA</sequence>
<proteinExistence type="predicted"/>
<keyword evidence="3" id="KW-1185">Reference proteome</keyword>
<dbReference type="Gene3D" id="3.40.630.30">
    <property type="match status" value="1"/>
</dbReference>